<dbReference type="InterPro" id="IPR036369">
    <property type="entry name" value="HIPIP_sf"/>
</dbReference>
<reference evidence="10 11" key="1">
    <citation type="submission" date="2019-03" db="EMBL/GenBank/DDBJ databases">
        <title>Draft genome of Massilia hortus sp. nov., a novel bacterial species of the Oxalobacteraceae family.</title>
        <authorList>
            <person name="Peta V."/>
            <person name="Raths R."/>
            <person name="Bucking H."/>
        </authorList>
    </citation>
    <scope>NUCLEOTIDE SEQUENCE [LARGE SCALE GENOMIC DNA]</scope>
    <source>
        <strain evidence="10 11">ONC3</strain>
    </source>
</reference>
<feature type="signal peptide" evidence="8">
    <location>
        <begin position="1"/>
        <end position="28"/>
    </location>
</feature>
<keyword evidence="3 7" id="KW-0479">Metal-binding</keyword>
<gene>
    <name evidence="10" type="ORF">E4O92_18890</name>
</gene>
<keyword evidence="11" id="KW-1185">Reference proteome</keyword>
<dbReference type="PROSITE" id="PS51318">
    <property type="entry name" value="TAT"/>
    <property type="match status" value="1"/>
</dbReference>
<evidence type="ECO:0000313" key="11">
    <source>
        <dbReference type="Proteomes" id="UP000297258"/>
    </source>
</evidence>
<feature type="chain" id="PRO_5021372740" description="High-potential iron-sulfur protein" evidence="8">
    <location>
        <begin position="29"/>
        <end position="105"/>
    </location>
</feature>
<organism evidence="10 11">
    <name type="scientific">Massilia horti</name>
    <dbReference type="NCBI Taxonomy" id="2562153"/>
    <lineage>
        <taxon>Bacteria</taxon>
        <taxon>Pseudomonadati</taxon>
        <taxon>Pseudomonadota</taxon>
        <taxon>Betaproteobacteria</taxon>
        <taxon>Burkholderiales</taxon>
        <taxon>Oxalobacteraceae</taxon>
        <taxon>Telluria group</taxon>
        <taxon>Massilia</taxon>
    </lineage>
</organism>
<evidence type="ECO:0000256" key="2">
    <source>
        <dbReference type="ARBA" id="ARBA00022485"/>
    </source>
</evidence>
<comment type="caution">
    <text evidence="10">The sequence shown here is derived from an EMBL/GenBank/DDBJ whole genome shotgun (WGS) entry which is preliminary data.</text>
</comment>
<comment type="subunit">
    <text evidence="7">Homodimer.</text>
</comment>
<dbReference type="InterPro" id="IPR006311">
    <property type="entry name" value="TAT_signal"/>
</dbReference>
<sequence length="105" mass="11225">MHKRRVILLSLSAAATASAVGLPLSAFAALQKLDVKDPQAVSLGYTEDSTTVDKKKFPKHQNSQVCSGCQFYQTAQEQNGFAPCTIFGGKAVAAKGWCNSYVKKA</sequence>
<dbReference type="GO" id="GO:0009055">
    <property type="term" value="F:electron transfer activity"/>
    <property type="evidence" value="ECO:0007669"/>
    <property type="project" value="InterPro"/>
</dbReference>
<keyword evidence="4 7" id="KW-0249">Electron transport</keyword>
<keyword evidence="2 7" id="KW-0004">4Fe-4S</keyword>
<keyword evidence="5 7" id="KW-0408">Iron</keyword>
<dbReference type="PROSITE" id="PS51373">
    <property type="entry name" value="HIPIP"/>
    <property type="match status" value="1"/>
</dbReference>
<dbReference type="SUPFAM" id="SSF57652">
    <property type="entry name" value="HIPIP (high potential iron protein)"/>
    <property type="match status" value="1"/>
</dbReference>
<evidence type="ECO:0000256" key="4">
    <source>
        <dbReference type="ARBA" id="ARBA00022982"/>
    </source>
</evidence>
<keyword evidence="8" id="KW-0732">Signal</keyword>
<dbReference type="OrthoDB" id="5298540at2"/>
<evidence type="ECO:0000256" key="6">
    <source>
        <dbReference type="ARBA" id="ARBA00023014"/>
    </source>
</evidence>
<evidence type="ECO:0000256" key="3">
    <source>
        <dbReference type="ARBA" id="ARBA00022723"/>
    </source>
</evidence>
<protein>
    <recommendedName>
        <fullName evidence="7">High-potential iron-sulfur protein</fullName>
        <shortName evidence="7">HiPIP</shortName>
    </recommendedName>
</protein>
<dbReference type="EMBL" id="SPUM01000123">
    <property type="protein sequence ID" value="TFW29608.1"/>
    <property type="molecule type" value="Genomic_DNA"/>
</dbReference>
<dbReference type="Proteomes" id="UP000297258">
    <property type="component" value="Unassembled WGS sequence"/>
</dbReference>
<dbReference type="InterPro" id="IPR000170">
    <property type="entry name" value="High_potential_FeS_prot"/>
</dbReference>
<dbReference type="AlphaFoldDB" id="A0A4Y9ST34"/>
<evidence type="ECO:0000256" key="8">
    <source>
        <dbReference type="SAM" id="SignalP"/>
    </source>
</evidence>
<dbReference type="Gene3D" id="4.10.490.10">
    <property type="entry name" value="High potential iron-sulphur protein"/>
    <property type="match status" value="1"/>
</dbReference>
<dbReference type="RefSeq" id="WP_135191195.1">
    <property type="nucleotide sequence ID" value="NZ_SPUM01000123.1"/>
</dbReference>
<dbReference type="GO" id="GO:0046872">
    <property type="term" value="F:metal ion binding"/>
    <property type="evidence" value="ECO:0007669"/>
    <property type="project" value="UniProtKB-KW"/>
</dbReference>
<keyword evidence="1 7" id="KW-0813">Transport</keyword>
<dbReference type="GO" id="GO:0019646">
    <property type="term" value="P:aerobic electron transport chain"/>
    <property type="evidence" value="ECO:0007669"/>
    <property type="project" value="InterPro"/>
</dbReference>
<dbReference type="Pfam" id="PF01355">
    <property type="entry name" value="HIPIP"/>
    <property type="match status" value="1"/>
</dbReference>
<name>A0A4Y9ST34_9BURK</name>
<keyword evidence="6 7" id="KW-0411">Iron-sulfur</keyword>
<evidence type="ECO:0000256" key="7">
    <source>
        <dbReference type="RuleBase" id="RU000620"/>
    </source>
</evidence>
<comment type="similarity">
    <text evidence="7">Belongs to the high-potential iron-sulfur protein (HiPIP) family.</text>
</comment>
<comment type="function">
    <text evidence="7">Specific class of high-redox-potential 4Fe-4S ferredoxins. Functions in anaerobic electron transport in most purple and in some other photosynthetic bacteria and in at least one genus (Paracoccus) of halophilic, denitrifying bacteria.</text>
</comment>
<accession>A0A4Y9ST34</accession>
<evidence type="ECO:0000256" key="5">
    <source>
        <dbReference type="ARBA" id="ARBA00023004"/>
    </source>
</evidence>
<evidence type="ECO:0000313" key="10">
    <source>
        <dbReference type="EMBL" id="TFW29608.1"/>
    </source>
</evidence>
<dbReference type="GO" id="GO:0051539">
    <property type="term" value="F:4 iron, 4 sulfur cluster binding"/>
    <property type="evidence" value="ECO:0007669"/>
    <property type="project" value="UniProtKB-KW"/>
</dbReference>
<evidence type="ECO:0000256" key="1">
    <source>
        <dbReference type="ARBA" id="ARBA00022448"/>
    </source>
</evidence>
<proteinExistence type="inferred from homology"/>
<evidence type="ECO:0000259" key="9">
    <source>
        <dbReference type="PROSITE" id="PS51373"/>
    </source>
</evidence>
<feature type="domain" description="High potential iron-sulfur proteins family profile" evidence="9">
    <location>
        <begin position="27"/>
        <end position="105"/>
    </location>
</feature>